<proteinExistence type="predicted"/>
<accession>A0A1C4GS13</accession>
<keyword evidence="5" id="KW-1185">Reference proteome</keyword>
<feature type="domain" description="Cupin type-2" evidence="1">
    <location>
        <begin position="54"/>
        <end position="117"/>
    </location>
</feature>
<dbReference type="AlphaFoldDB" id="A0A1C4GS13"/>
<name>A0A1C4GS13_9GAMM</name>
<dbReference type="EMBL" id="FMBK01000002">
    <property type="protein sequence ID" value="SCC71017.1"/>
    <property type="molecule type" value="Genomic_DNA"/>
</dbReference>
<organism evidence="3 4">
    <name type="scientific">Acinetobacter albensis</name>
    <dbReference type="NCBI Taxonomy" id="1673609"/>
    <lineage>
        <taxon>Bacteria</taxon>
        <taxon>Pseudomonadati</taxon>
        <taxon>Pseudomonadota</taxon>
        <taxon>Gammaproteobacteria</taxon>
        <taxon>Moraxellales</taxon>
        <taxon>Moraxellaceae</taxon>
        <taxon>Acinetobacter</taxon>
    </lineage>
</organism>
<dbReference type="Proteomes" id="UP000243661">
    <property type="component" value="Unassembled WGS sequence"/>
</dbReference>
<evidence type="ECO:0000313" key="2">
    <source>
        <dbReference type="EMBL" id="MFN0297635.1"/>
    </source>
</evidence>
<evidence type="ECO:0000313" key="5">
    <source>
        <dbReference type="Proteomes" id="UP001632339"/>
    </source>
</evidence>
<dbReference type="EMBL" id="JBJXCW010000008">
    <property type="protein sequence ID" value="MFN0297635.1"/>
    <property type="molecule type" value="Genomic_DNA"/>
</dbReference>
<dbReference type="RefSeq" id="WP_092717754.1">
    <property type="nucleotide sequence ID" value="NZ_FMBK01000002.1"/>
</dbReference>
<dbReference type="Gene3D" id="2.60.120.10">
    <property type="entry name" value="Jelly Rolls"/>
    <property type="match status" value="1"/>
</dbReference>
<dbReference type="InterPro" id="IPR014710">
    <property type="entry name" value="RmlC-like_jellyroll"/>
</dbReference>
<dbReference type="InterPro" id="IPR013096">
    <property type="entry name" value="Cupin_2"/>
</dbReference>
<reference evidence="3 4" key="1">
    <citation type="submission" date="2016-08" db="EMBL/GenBank/DDBJ databases">
        <authorList>
            <person name="Seilhamer J.J."/>
        </authorList>
    </citation>
    <scope>NUCLEOTIDE SEQUENCE [LARGE SCALE GENOMIC DNA]</scope>
    <source>
        <strain evidence="3 4">ANC 4874</strain>
    </source>
</reference>
<evidence type="ECO:0000313" key="3">
    <source>
        <dbReference type="EMBL" id="SCC71017.1"/>
    </source>
</evidence>
<dbReference type="SUPFAM" id="SSF51182">
    <property type="entry name" value="RmlC-like cupins"/>
    <property type="match status" value="1"/>
</dbReference>
<dbReference type="Proteomes" id="UP001632339">
    <property type="component" value="Unassembled WGS sequence"/>
</dbReference>
<reference evidence="2 5" key="2">
    <citation type="submission" date="2024-12" db="EMBL/GenBank/DDBJ databases">
        <title>C001-4G Acinetobacter sp. assembled genome.</title>
        <authorList>
            <person name="D'Arcy K."/>
            <person name="Kingdon A.D.H."/>
            <person name="Breen A."/>
            <person name="Mckeown C."/>
            <person name="Allman E."/>
            <person name="Sharma P."/>
            <person name="Mcleman A."/>
            <person name="Roberts A.P."/>
        </authorList>
    </citation>
    <scope>NUCLEOTIDE SEQUENCE [LARGE SCALE GENOMIC DNA]</scope>
    <source>
        <strain evidence="2 5">C1-4G</strain>
    </source>
</reference>
<dbReference type="OrthoDB" id="9811253at2"/>
<dbReference type="PANTHER" id="PTHR43346:SF1">
    <property type="entry name" value="QUERCETIN 2,3-DIOXYGENASE-RELATED"/>
    <property type="match status" value="1"/>
</dbReference>
<dbReference type="InterPro" id="IPR052538">
    <property type="entry name" value="Flavonoid_dioxygenase-like"/>
</dbReference>
<evidence type="ECO:0000259" key="1">
    <source>
        <dbReference type="Pfam" id="PF07883"/>
    </source>
</evidence>
<sequence length="163" mass="18379">MEMLNQKHLSSLVFSESRLNKELKNLKWNVLGHVYEPIIGGDQQSSFAWISNDPSGTFVPPHMHPVQDEHAFILEGEYSLYLDGEWTTAKAGDYLYWPRGTTHGYKVTSEGPAKGIFWVSPGNDLASLFSELHNLTEPQEVVQVSAARNIRFIDPATLPNCEF</sequence>
<dbReference type="Pfam" id="PF07883">
    <property type="entry name" value="Cupin_2"/>
    <property type="match status" value="1"/>
</dbReference>
<dbReference type="InterPro" id="IPR011051">
    <property type="entry name" value="RmlC_Cupin_sf"/>
</dbReference>
<protein>
    <submittedName>
        <fullName evidence="3">Cupin domain-containing protein</fullName>
    </submittedName>
</protein>
<evidence type="ECO:0000313" key="4">
    <source>
        <dbReference type="Proteomes" id="UP000243661"/>
    </source>
</evidence>
<gene>
    <name evidence="2" type="ORF">ACKVE0_08875</name>
    <name evidence="3" type="ORF">GA0116959_102111</name>
</gene>
<dbReference type="PANTHER" id="PTHR43346">
    <property type="entry name" value="LIGAND BINDING DOMAIN PROTEIN, PUTATIVE (AFU_ORTHOLOGUE AFUA_6G14370)-RELATED"/>
    <property type="match status" value="1"/>
</dbReference>